<comment type="function">
    <text evidence="5">Sigma factors are initiation factors that promote the attachment of RNA polymerase to specific initiation sites and are then released. This sigma factor is the primary sigma factor during exponential growth.</text>
</comment>
<dbReference type="InterPro" id="IPR050239">
    <property type="entry name" value="Sigma-70_RNA_pol_init_factors"/>
</dbReference>
<sequence>MAKKDATAVQDNVEEEQTTSRRKAAATAKKKSSTRGASAKRAASGAKREETAAEDPVKENESVVDDALEDDDQDMDADDLDELEDDIDDEDDSDDDEDLDDEDDGDLDDDDAADEDDDEDAKPKEIETPKEKGAFVVRDDDDDDNLTPSGNPKRRVIAAGATADPVKDYLKQIGRVSLLNAEQEVDLSERIEAGLYAQHLLDTESDKMDFKRKRELKWAANDGKKAKDHLLEANLRLVVSLAKRYTGRGMLFLDLIQEGNLGLIRAVEKFDWKKGFKFSTYATWWIRQAITRAMADQARTIRVPVHMVEVINKLSRVQRQMLQDLGREPTPDELARELDMPVEKVQEVQKYGREPISLHTPLGEDGDSEFGDLIEDTDAIAPSDAVAFSLLQEQFKQVLETLSPREAGVIKMRYGLEDGQPKTLDDIGRVYGVTRERIRQIESKTMSKLRHPSRSQTLRDFLDQ</sequence>
<feature type="compositionally biased region" description="Basic residues" evidence="6">
    <location>
        <begin position="20"/>
        <end position="33"/>
    </location>
</feature>
<keyword evidence="2 5" id="KW-0731">Sigma factor</keyword>
<dbReference type="Gene3D" id="1.10.10.10">
    <property type="entry name" value="Winged helix-like DNA-binding domain superfamily/Winged helix DNA-binding domain"/>
    <property type="match status" value="2"/>
</dbReference>
<feature type="region of interest" description="Sigma-70 factor domain-4" evidence="5">
    <location>
        <begin position="398"/>
        <end position="451"/>
    </location>
</feature>
<evidence type="ECO:0000313" key="9">
    <source>
        <dbReference type="EMBL" id="MCH9276529.1"/>
    </source>
</evidence>
<feature type="DNA-binding region" description="H-T-H motif" evidence="5">
    <location>
        <begin position="424"/>
        <end position="443"/>
    </location>
</feature>
<dbReference type="NCBIfam" id="NF005920">
    <property type="entry name" value="PRK07921.1"/>
    <property type="match status" value="1"/>
</dbReference>
<evidence type="ECO:0000256" key="5">
    <source>
        <dbReference type="HAMAP-Rule" id="MF_00963"/>
    </source>
</evidence>
<feature type="short sequence motif" description="Interaction with polymerase core subunit RpoC" evidence="5">
    <location>
        <begin position="254"/>
        <end position="257"/>
    </location>
</feature>
<dbReference type="Gene3D" id="1.10.601.10">
    <property type="entry name" value="RNA Polymerase Primary Sigma Factor"/>
    <property type="match status" value="2"/>
</dbReference>
<gene>
    <name evidence="5" type="primary">sigA</name>
    <name evidence="9" type="ORF">JS533_009665</name>
</gene>
<dbReference type="HAMAP" id="MF_00963">
    <property type="entry name" value="Sigma70_RpoD_SigA"/>
    <property type="match status" value="1"/>
</dbReference>
<dbReference type="InterPro" id="IPR013324">
    <property type="entry name" value="RNA_pol_sigma_r3/r4-like"/>
</dbReference>
<proteinExistence type="inferred from homology"/>
<keyword evidence="5" id="KW-0963">Cytoplasm</keyword>
<comment type="subunit">
    <text evidence="5">Interacts transiently with the RNA polymerase catalytic core.</text>
</comment>
<evidence type="ECO:0000256" key="6">
    <source>
        <dbReference type="SAM" id="MobiDB-lite"/>
    </source>
</evidence>
<feature type="region of interest" description="Sigma-70 factor domain-2" evidence="5">
    <location>
        <begin position="230"/>
        <end position="300"/>
    </location>
</feature>
<dbReference type="PANTHER" id="PTHR30603">
    <property type="entry name" value="RNA POLYMERASE SIGMA FACTOR RPO"/>
    <property type="match status" value="1"/>
</dbReference>
<dbReference type="InterPro" id="IPR036388">
    <property type="entry name" value="WH-like_DNA-bd_sf"/>
</dbReference>
<keyword evidence="4 5" id="KW-0804">Transcription</keyword>
<dbReference type="CDD" id="cd06171">
    <property type="entry name" value="Sigma70_r4"/>
    <property type="match status" value="1"/>
</dbReference>
<dbReference type="NCBIfam" id="TIGR02937">
    <property type="entry name" value="sigma70-ECF"/>
    <property type="match status" value="1"/>
</dbReference>
<dbReference type="Pfam" id="PF00140">
    <property type="entry name" value="Sigma70_r1_2"/>
    <property type="match status" value="1"/>
</dbReference>
<evidence type="ECO:0000256" key="3">
    <source>
        <dbReference type="ARBA" id="ARBA00023125"/>
    </source>
</evidence>
<dbReference type="Pfam" id="PF04539">
    <property type="entry name" value="Sigma70_r3"/>
    <property type="match status" value="1"/>
</dbReference>
<dbReference type="PROSITE" id="PS00715">
    <property type="entry name" value="SIGMA70_1"/>
    <property type="match status" value="1"/>
</dbReference>
<protein>
    <recommendedName>
        <fullName evidence="5">RNA polymerase sigma factor SigA</fullName>
    </recommendedName>
</protein>
<feature type="compositionally biased region" description="Basic and acidic residues" evidence="6">
    <location>
        <begin position="121"/>
        <end position="133"/>
    </location>
</feature>
<keyword evidence="1 5" id="KW-0805">Transcription regulation</keyword>
<dbReference type="PANTHER" id="PTHR30603:SF59">
    <property type="entry name" value="RNA POLYMERASE PRINCIPAL SIGMA FACTOR HRDA"/>
    <property type="match status" value="1"/>
</dbReference>
<feature type="compositionally biased region" description="Low complexity" evidence="6">
    <location>
        <begin position="34"/>
        <end position="45"/>
    </location>
</feature>
<feature type="compositionally biased region" description="Acidic residues" evidence="6">
    <location>
        <begin position="62"/>
        <end position="120"/>
    </location>
</feature>
<dbReference type="InterPro" id="IPR012760">
    <property type="entry name" value="RNA_pol_sigma_RpoD_C"/>
</dbReference>
<dbReference type="RefSeq" id="WP_241514206.1">
    <property type="nucleotide sequence ID" value="NZ_JAFEJT020000043.1"/>
</dbReference>
<feature type="domain" description="RNA polymerase sigma-70" evidence="7">
    <location>
        <begin position="254"/>
        <end position="267"/>
    </location>
</feature>
<feature type="domain" description="RNA polymerase sigma-70" evidence="8">
    <location>
        <begin position="423"/>
        <end position="449"/>
    </location>
</feature>
<feature type="region of interest" description="Sigma-70 factor domain-3" evidence="5">
    <location>
        <begin position="309"/>
        <end position="385"/>
    </location>
</feature>
<organism evidence="9 10">
    <name type="scientific">Bifidobacterium amazonense</name>
    <dbReference type="NCBI Taxonomy" id="2809027"/>
    <lineage>
        <taxon>Bacteria</taxon>
        <taxon>Bacillati</taxon>
        <taxon>Actinomycetota</taxon>
        <taxon>Actinomycetes</taxon>
        <taxon>Bifidobacteriales</taxon>
        <taxon>Bifidobacteriaceae</taxon>
        <taxon>Bifidobacterium</taxon>
    </lineage>
</organism>
<keyword evidence="10" id="KW-1185">Reference proteome</keyword>
<dbReference type="InterPro" id="IPR007624">
    <property type="entry name" value="RNA_pol_sigma70_r3"/>
</dbReference>
<dbReference type="NCBIfam" id="NF004561">
    <property type="entry name" value="PRK05901.1-3"/>
    <property type="match status" value="1"/>
</dbReference>
<feature type="compositionally biased region" description="Basic and acidic residues" evidence="6">
    <location>
        <begin position="46"/>
        <end position="61"/>
    </location>
</feature>
<dbReference type="SUPFAM" id="SSF88946">
    <property type="entry name" value="Sigma2 domain of RNA polymerase sigma factors"/>
    <property type="match status" value="1"/>
</dbReference>
<evidence type="ECO:0000256" key="1">
    <source>
        <dbReference type="ARBA" id="ARBA00023015"/>
    </source>
</evidence>
<comment type="subcellular location">
    <subcellularLocation>
        <location evidence="5">Cytoplasm</location>
    </subcellularLocation>
</comment>
<name>A0ABS9VX25_9BIFI</name>
<dbReference type="PRINTS" id="PR00046">
    <property type="entry name" value="SIGMA70FCT"/>
</dbReference>
<dbReference type="InterPro" id="IPR013325">
    <property type="entry name" value="RNA_pol_sigma_r2"/>
</dbReference>
<evidence type="ECO:0000259" key="8">
    <source>
        <dbReference type="PROSITE" id="PS00716"/>
    </source>
</evidence>
<reference evidence="9 10" key="1">
    <citation type="journal article" date="2021" name="Environ. Microbiol.">
        <title>Genetic insights into the dark matter of the mammalian gut microbiota through targeted genome reconstruction.</title>
        <authorList>
            <person name="Lugli G.A."/>
            <person name="Alessandri G."/>
            <person name="Milani C."/>
            <person name="Viappiani A."/>
            <person name="Fontana F."/>
            <person name="Tarracchini C."/>
            <person name="Mancabelli L."/>
            <person name="Argentini C."/>
            <person name="Ruiz L."/>
            <person name="Margolles A."/>
            <person name="van Sinderen D."/>
            <person name="Turroni F."/>
            <person name="Ventura M."/>
        </authorList>
    </citation>
    <scope>NUCLEOTIDE SEQUENCE [LARGE SCALE GENOMIC DNA]</scope>
    <source>
        <strain evidence="9 10">MA1</strain>
    </source>
</reference>
<dbReference type="InterPro" id="IPR014284">
    <property type="entry name" value="RNA_pol_sigma-70_dom"/>
</dbReference>
<accession>A0ABS9VX25</accession>
<dbReference type="NCBIfam" id="TIGR02393">
    <property type="entry name" value="RpoD_Cterm"/>
    <property type="match status" value="1"/>
</dbReference>
<dbReference type="EMBL" id="JAFEJT020000043">
    <property type="protein sequence ID" value="MCH9276529.1"/>
    <property type="molecule type" value="Genomic_DNA"/>
</dbReference>
<evidence type="ECO:0000313" key="10">
    <source>
        <dbReference type="Proteomes" id="UP000710815"/>
    </source>
</evidence>
<evidence type="ECO:0000256" key="4">
    <source>
        <dbReference type="ARBA" id="ARBA00023163"/>
    </source>
</evidence>
<evidence type="ECO:0000256" key="2">
    <source>
        <dbReference type="ARBA" id="ARBA00023082"/>
    </source>
</evidence>
<evidence type="ECO:0000259" key="7">
    <source>
        <dbReference type="PROSITE" id="PS00715"/>
    </source>
</evidence>
<dbReference type="Pfam" id="PF04542">
    <property type="entry name" value="Sigma70_r2"/>
    <property type="match status" value="1"/>
</dbReference>
<keyword evidence="3 5" id="KW-0238">DNA-binding</keyword>
<dbReference type="InterPro" id="IPR028630">
    <property type="entry name" value="Sigma70_RpoD"/>
</dbReference>
<dbReference type="InterPro" id="IPR000943">
    <property type="entry name" value="RNA_pol_sigma70"/>
</dbReference>
<dbReference type="InterPro" id="IPR007627">
    <property type="entry name" value="RNA_pol_sigma70_r2"/>
</dbReference>
<comment type="caution">
    <text evidence="9">The sequence shown here is derived from an EMBL/GenBank/DDBJ whole genome shotgun (WGS) entry which is preliminary data.</text>
</comment>
<dbReference type="Proteomes" id="UP000710815">
    <property type="component" value="Unassembled WGS sequence"/>
</dbReference>
<dbReference type="PROSITE" id="PS00716">
    <property type="entry name" value="SIGMA70_2"/>
    <property type="match status" value="1"/>
</dbReference>
<dbReference type="InterPro" id="IPR007630">
    <property type="entry name" value="RNA_pol_sigma70_r4"/>
</dbReference>
<feature type="region of interest" description="Disordered" evidence="6">
    <location>
        <begin position="445"/>
        <end position="464"/>
    </location>
</feature>
<reference evidence="9 10" key="2">
    <citation type="journal article" date="2021" name="Syst. Appl. Microbiol.">
        <title>Phylogenetic classification of ten novel species belonging to the genus Bifidobacterium comprising B. phasiani sp. nov., B. pongonis sp. nov., B. saguinibicoloris sp. nov., B. colobi sp. nov., B. simiiventris sp. nov., B. santillanense sp. nov., B. miconis sp. nov., B. amazonense sp. nov., B. pluvialisilvae sp. nov., and B. miconisargentati sp. nov.</title>
        <authorList>
            <person name="Lugli G.A."/>
            <person name="Calvete-Torre I."/>
            <person name="Alessandri G."/>
            <person name="Milani C."/>
            <person name="Turroni F."/>
            <person name="Laiolo P."/>
            <person name="Ossiprandi M.C."/>
            <person name="Margolles A."/>
            <person name="Ruiz L."/>
            <person name="Ventura M."/>
        </authorList>
    </citation>
    <scope>NUCLEOTIDE SEQUENCE [LARGE SCALE GENOMIC DNA]</scope>
    <source>
        <strain evidence="9 10">MA1</strain>
    </source>
</reference>
<feature type="region of interest" description="Disordered" evidence="6">
    <location>
        <begin position="1"/>
        <end position="158"/>
    </location>
</feature>
<dbReference type="InterPro" id="IPR009042">
    <property type="entry name" value="RNA_pol_sigma70_r1_2"/>
</dbReference>
<dbReference type="Pfam" id="PF04545">
    <property type="entry name" value="Sigma70_r4"/>
    <property type="match status" value="1"/>
</dbReference>
<dbReference type="SUPFAM" id="SSF88659">
    <property type="entry name" value="Sigma3 and sigma4 domains of RNA polymerase sigma factors"/>
    <property type="match status" value="2"/>
</dbReference>
<comment type="similarity">
    <text evidence="5">Belongs to the sigma-70 factor family. RpoD/SigA subfamily.</text>
</comment>